<dbReference type="CDD" id="cd09993">
    <property type="entry name" value="HDAC_classIV"/>
    <property type="match status" value="1"/>
</dbReference>
<dbReference type="PRINTS" id="PR01270">
    <property type="entry name" value="HDASUPER"/>
</dbReference>
<keyword evidence="5" id="KW-1185">Reference proteome</keyword>
<dbReference type="PANTHER" id="PTHR10625:SF19">
    <property type="entry name" value="HISTONE DEACETYLASE 12"/>
    <property type="match status" value="1"/>
</dbReference>
<evidence type="ECO:0000256" key="2">
    <source>
        <dbReference type="ARBA" id="ARBA00022801"/>
    </source>
</evidence>
<dbReference type="InterPro" id="IPR037138">
    <property type="entry name" value="His_deacetylse_dom_sf"/>
</dbReference>
<dbReference type="InterPro" id="IPR000286">
    <property type="entry name" value="HDACs"/>
</dbReference>
<dbReference type="PANTHER" id="PTHR10625">
    <property type="entry name" value="HISTONE DEACETYLASE HDAC1-RELATED"/>
    <property type="match status" value="1"/>
</dbReference>
<dbReference type="GO" id="GO:0040029">
    <property type="term" value="P:epigenetic regulation of gene expression"/>
    <property type="evidence" value="ECO:0007669"/>
    <property type="project" value="TreeGrafter"/>
</dbReference>
<reference evidence="5" key="1">
    <citation type="submission" date="2016-10" db="EMBL/GenBank/DDBJ databases">
        <authorList>
            <person name="Varghese N."/>
            <person name="Submissions S."/>
        </authorList>
    </citation>
    <scope>NUCLEOTIDE SEQUENCE [LARGE SCALE GENOMIC DNA]</scope>
    <source>
        <strain evidence="5">LP51</strain>
    </source>
</reference>
<evidence type="ECO:0000313" key="4">
    <source>
        <dbReference type="EMBL" id="SFG76301.1"/>
    </source>
</evidence>
<organism evidence="4 5">
    <name type="scientific">Pontibacter chinhatensis</name>
    <dbReference type="NCBI Taxonomy" id="1436961"/>
    <lineage>
        <taxon>Bacteria</taxon>
        <taxon>Pseudomonadati</taxon>
        <taxon>Bacteroidota</taxon>
        <taxon>Cytophagia</taxon>
        <taxon>Cytophagales</taxon>
        <taxon>Hymenobacteraceae</taxon>
        <taxon>Pontibacter</taxon>
    </lineage>
</organism>
<dbReference type="RefSeq" id="WP_092101361.1">
    <property type="nucleotide sequence ID" value="NZ_FOOT01000003.1"/>
</dbReference>
<dbReference type="EMBL" id="FOOT01000003">
    <property type="protein sequence ID" value="SFG76301.1"/>
    <property type="molecule type" value="Genomic_DNA"/>
</dbReference>
<dbReference type="Gene3D" id="3.40.800.20">
    <property type="entry name" value="Histone deacetylase domain"/>
    <property type="match status" value="1"/>
</dbReference>
<sequence>MLKIAWSEIFAHSLPEGHRFPMAKYDLLPEQLLYEGTITQDNLFAPEPLQEQFILDTHAPDYWQRLSSLQLTPSEVRKTGFPLSEQLVQREVVIMNGTVQASLFALEYGIGMNIAGGTHHAFTDRGEGFCLLNDIAIAANHLLKYKSINKVLVVDLDVHQGNGTAQIFEHEPRVFTFSMHCGHNYPFHKEKSDLDVPLAEGTDDKTYLAILRETLPRLVDEVEPEFVFFQSGVDVLATDKLGKLGMSIEGCKERDRTVLELCRKNKLPVTVSMGGGYSRQLAHIVEAHANTFRLAQQLWF</sequence>
<dbReference type="GO" id="GO:0016787">
    <property type="term" value="F:hydrolase activity"/>
    <property type="evidence" value="ECO:0007669"/>
    <property type="project" value="UniProtKB-KW"/>
</dbReference>
<evidence type="ECO:0000256" key="1">
    <source>
        <dbReference type="ARBA" id="ARBA00005947"/>
    </source>
</evidence>
<comment type="similarity">
    <text evidence="1">Belongs to the histone deacetylase family.</text>
</comment>
<feature type="domain" description="Histone deacetylase" evidence="3">
    <location>
        <begin position="18"/>
        <end position="290"/>
    </location>
</feature>
<dbReference type="STRING" id="1436961.SAMN05421739_103539"/>
<dbReference type="InterPro" id="IPR044150">
    <property type="entry name" value="HDAC_classIV"/>
</dbReference>
<name>A0A1I2UNF6_9BACT</name>
<dbReference type="Pfam" id="PF00850">
    <property type="entry name" value="Hist_deacetyl"/>
    <property type="match status" value="1"/>
</dbReference>
<dbReference type="Proteomes" id="UP000198724">
    <property type="component" value="Unassembled WGS sequence"/>
</dbReference>
<gene>
    <name evidence="4" type="ORF">SAMN05421739_103539</name>
</gene>
<proteinExistence type="inferred from homology"/>
<protein>
    <submittedName>
        <fullName evidence="4">Acetoin utilization deacetylase AcuC</fullName>
    </submittedName>
</protein>
<dbReference type="InterPro" id="IPR023801">
    <property type="entry name" value="His_deacetylse_dom"/>
</dbReference>
<evidence type="ECO:0000259" key="3">
    <source>
        <dbReference type="Pfam" id="PF00850"/>
    </source>
</evidence>
<evidence type="ECO:0000313" key="5">
    <source>
        <dbReference type="Proteomes" id="UP000198724"/>
    </source>
</evidence>
<dbReference type="AlphaFoldDB" id="A0A1I2UNF6"/>
<dbReference type="GO" id="GO:0004407">
    <property type="term" value="F:histone deacetylase activity"/>
    <property type="evidence" value="ECO:0007669"/>
    <property type="project" value="InterPro"/>
</dbReference>
<dbReference type="InterPro" id="IPR023696">
    <property type="entry name" value="Ureohydrolase_dom_sf"/>
</dbReference>
<accession>A0A1I2UNF6</accession>
<dbReference type="OrthoDB" id="9808367at2"/>
<dbReference type="SUPFAM" id="SSF52768">
    <property type="entry name" value="Arginase/deacetylase"/>
    <property type="match status" value="1"/>
</dbReference>
<keyword evidence="2" id="KW-0378">Hydrolase</keyword>